<dbReference type="AlphaFoldDB" id="A0A1G2T271"/>
<accession>A0A1G2T271</accession>
<name>A0A1G2T271_9BACT</name>
<feature type="non-terminal residue" evidence="1">
    <location>
        <position position="170"/>
    </location>
</feature>
<evidence type="ECO:0000313" key="2">
    <source>
        <dbReference type="Proteomes" id="UP000178538"/>
    </source>
</evidence>
<reference evidence="1 2" key="1">
    <citation type="journal article" date="2016" name="Nat. Commun.">
        <title>Thousands of microbial genomes shed light on interconnected biogeochemical processes in an aquifer system.</title>
        <authorList>
            <person name="Anantharaman K."/>
            <person name="Brown C.T."/>
            <person name="Hug L.A."/>
            <person name="Sharon I."/>
            <person name="Castelle C.J."/>
            <person name="Probst A.J."/>
            <person name="Thomas B.C."/>
            <person name="Singh A."/>
            <person name="Wilkins M.J."/>
            <person name="Karaoz U."/>
            <person name="Brodie E.L."/>
            <person name="Williams K.H."/>
            <person name="Hubbard S.S."/>
            <person name="Banfield J.F."/>
        </authorList>
    </citation>
    <scope>NUCLEOTIDE SEQUENCE [LARGE SCALE GENOMIC DNA]</scope>
</reference>
<dbReference type="EMBL" id="MHVG01000006">
    <property type="protein sequence ID" value="OHA91098.1"/>
    <property type="molecule type" value="Genomic_DNA"/>
</dbReference>
<dbReference type="Proteomes" id="UP000178538">
    <property type="component" value="Unassembled WGS sequence"/>
</dbReference>
<gene>
    <name evidence="1" type="ORF">A2832_02530</name>
</gene>
<sequence>MTIKNSDTLIVSSRWKQKADNLLAKTDFVADLSRYGTVHFTGAYKYNLMMHGDIDLSVVRERPFTTEEVFNIFKDLYFKGKFRSYFIGGDWDDPRKGREFPEGYYVGLKEKIDGERWKIDVWFVSEKEYEKRSTDERRMNNLTHEERALVLSCKEHRNNHKLSITGQEIY</sequence>
<dbReference type="STRING" id="1802737.A2832_02530"/>
<comment type="caution">
    <text evidence="1">The sequence shown here is derived from an EMBL/GenBank/DDBJ whole genome shotgun (WGS) entry which is preliminary data.</text>
</comment>
<evidence type="ECO:0000313" key="1">
    <source>
        <dbReference type="EMBL" id="OHA91098.1"/>
    </source>
</evidence>
<evidence type="ECO:0008006" key="3">
    <source>
        <dbReference type="Google" id="ProtNLM"/>
    </source>
</evidence>
<organism evidence="1 2">
    <name type="scientific">Candidatus Zambryskibacteria bacterium RIFCSPHIGHO2_01_FULL_44_22b</name>
    <dbReference type="NCBI Taxonomy" id="1802737"/>
    <lineage>
        <taxon>Bacteria</taxon>
        <taxon>Candidatus Zambryskiibacteriota</taxon>
    </lineage>
</organism>
<protein>
    <recommendedName>
        <fullName evidence="3">Polymerase nucleotidyl transferase domain-containing protein</fullName>
    </recommendedName>
</protein>
<proteinExistence type="predicted"/>